<dbReference type="InterPro" id="IPR057567">
    <property type="entry name" value="TPR_TTI1_C"/>
</dbReference>
<feature type="compositionally biased region" description="Acidic residues" evidence="1">
    <location>
        <begin position="482"/>
        <end position="493"/>
    </location>
</feature>
<dbReference type="RefSeq" id="XP_029741111.1">
    <property type="nucleotide sequence ID" value="XM_029882256.1"/>
</dbReference>
<feature type="region of interest" description="Disordered" evidence="1">
    <location>
        <begin position="1226"/>
        <end position="1250"/>
    </location>
</feature>
<evidence type="ECO:0000313" key="3">
    <source>
        <dbReference type="EMBL" id="TKY89126.1"/>
    </source>
</evidence>
<dbReference type="InterPro" id="IPR016024">
    <property type="entry name" value="ARM-type_fold"/>
</dbReference>
<feature type="region of interest" description="Disordered" evidence="1">
    <location>
        <begin position="1448"/>
        <end position="1467"/>
    </location>
</feature>
<feature type="region of interest" description="Disordered" evidence="1">
    <location>
        <begin position="889"/>
        <end position="923"/>
    </location>
</feature>
<organism evidence="3 4">
    <name type="scientific">Sporisorium graminicola</name>
    <dbReference type="NCBI Taxonomy" id="280036"/>
    <lineage>
        <taxon>Eukaryota</taxon>
        <taxon>Fungi</taxon>
        <taxon>Dikarya</taxon>
        <taxon>Basidiomycota</taxon>
        <taxon>Ustilaginomycotina</taxon>
        <taxon>Ustilaginomycetes</taxon>
        <taxon>Ustilaginales</taxon>
        <taxon>Ustilaginaceae</taxon>
        <taxon>Sporisorium</taxon>
    </lineage>
</organism>
<dbReference type="PANTHER" id="PTHR18460">
    <property type="entry name" value="TEL2 INTERACTING PROTEIN 1 TTI1 FAMILY MEMBER"/>
    <property type="match status" value="1"/>
</dbReference>
<feature type="region of interest" description="Disordered" evidence="1">
    <location>
        <begin position="472"/>
        <end position="494"/>
    </location>
</feature>
<dbReference type="InterPro" id="IPR052587">
    <property type="entry name" value="TELO2-interacting_protein_1"/>
</dbReference>
<dbReference type="OrthoDB" id="49511at2759"/>
<dbReference type="EMBL" id="SRRM01000005">
    <property type="protein sequence ID" value="TKY89126.1"/>
    <property type="molecule type" value="Genomic_DNA"/>
</dbReference>
<sequence length="1590" mass="170082">MFSPAAGPFQQRHPKASASQTPFQRLKPVCVELLSLTGRSTAPAQSQQVLACLRRLKTALRTILSDDSASYSDLAEPLASSSKLVAADWEPSLPASLVNYVFYPLSELISTAPRGITSLADSVAEAVLEVLALLCSQWWMAWSAQAADGSSQSGNNGWQVWCDLVILSSSILGSPVSRDADQPGNTLNASDEVKLAALRVLGELLVPRFKALPWASSTGGVAGKASEAEWEWDGVSDLPLLDDEEEVTKTSHGQGLTTKDEAPPEGIVTLAYPTPAHLTYAATDRVTKGAISFVLSSCFAIAESSQESVETRSAAISVASHALLLWIGGTCPYPPAATQQHAAKAVKFEIPALHYVELSTVSYPSSGSSEGTAQLAVAHRLRPLLPGLTSSLTRLATSRVKAKQGSKPKPTPRSVAARAIDLLGGLFRATLSDECLGDVLSQKVPLTPSRTTRAKLSIKVTNLEDFADADIDRDSGSAGIDAPDEDESVDDISSEPAASKDAQWALSTLAQVHLALKTFSSLTQSSLPGTSLPSSVDASVQKAILRLAAALLSECVCSFDWLDRQLESMAALNIKDTDSDSSHSSSITTLLCCIVDLASEFNSETVAQNARAAFGAVRKRAVERKQAGEDAEVLAQLSSGAVLWSVLMQALSGLPVTIAAHNDEGTSRLALRVGTVLELLQQKHAAAMAGGSALVGLANLSRDMQHTCVQLLRPLKIERLDYVEESDPLAASTTWRLQPIFSGLEASTSTQLGLMFFQIGRSLALSLIQELKLSHSKSATKPDASQVFALITFLVDRAASLRSVRLASDANQQGTLSRSESLTSLVVAADLLRGVCSCLDNLEVGLQFADLGGARGLQAGKLARKAAHKLSKRVFAAVMDMLDGDAEEATRSEISSGRLGRQDSTEQVDTASTAEGAVSSLDSPDHTLVEHVKGISLASDDIDSSTPDRHGPALDLGFVRAADLSRAPRGGPSNTATLLAIQHRYQQAERHIDLSNALLFALLSSSSKLLGQSFRTLLLRGSYPLISGMSASSTASSELVRQASTSAMRDIAFYTAYADVKNCLLDHADYILGSACQRLISGLDEELRTIALADLPTAPSSPSTTLSRGAVREKVVLPLVSAQRAPFVLVEMIRVLGSEIIPMVEDAIDEILDALDRFHHHATICDGLLAVLDSVLETMAVEQASRPVGRGSNTLDQVAAVAHERSRDELDMFKAWLAARRHEQPAFDNAAHDGEGTVDPEEKDDKPTKSQQVATQILSKAAVFLTHPSPNLRFRVLGLLRHGIQTLAPQARTAELLPVINSAWPFVMTRLGTAYSNAKGSRSSQLVPIIDLAPAAVGTRSRERDEAWYRKAEAGLAERDPQVWVAAARFVEAAVEHVPEFVGKRVVEEAWPRFEMLLTLMRWKFDPRMTRWDNGAQRAPVAGTVESKVLLDSESTSTDGAIHKLVASDPHRTAHLKRPTPTSHAHMDPPFILPSASSVPGQLTLCILITLAAVVRFLAARMPDDAAWNITTHPSLLGLLDARQPPAVLKAAEELYIELGRRNPEATAWALQAALPAAATGGEAATPYFMNHGRFKVHAETVHHVLSCLT</sequence>
<feature type="region of interest" description="Disordered" evidence="1">
    <location>
        <begin position="1"/>
        <end position="20"/>
    </location>
</feature>
<evidence type="ECO:0000313" key="4">
    <source>
        <dbReference type="Proteomes" id="UP000306050"/>
    </source>
</evidence>
<feature type="compositionally biased region" description="Basic and acidic residues" evidence="1">
    <location>
        <begin position="1226"/>
        <end position="1235"/>
    </location>
</feature>
<evidence type="ECO:0000256" key="1">
    <source>
        <dbReference type="SAM" id="MobiDB-lite"/>
    </source>
</evidence>
<dbReference type="Pfam" id="PF24181">
    <property type="entry name" value="TPR_TTI1_C"/>
    <property type="match status" value="1"/>
</dbReference>
<dbReference type="Proteomes" id="UP000306050">
    <property type="component" value="Chromosome SGRAM_12"/>
</dbReference>
<feature type="domain" description="TTI1 C-terminal TPR" evidence="2">
    <location>
        <begin position="1228"/>
        <end position="1312"/>
    </location>
</feature>
<dbReference type="PANTHER" id="PTHR18460:SF3">
    <property type="entry name" value="TELO2-INTERACTING PROTEIN 1 HOMOLOG"/>
    <property type="match status" value="1"/>
</dbReference>
<name>A0A4U7KXS6_9BASI</name>
<dbReference type="GeneID" id="40724552"/>
<comment type="caution">
    <text evidence="3">The sequence shown here is derived from an EMBL/GenBank/DDBJ whole genome shotgun (WGS) entry which is preliminary data.</text>
</comment>
<proteinExistence type="predicted"/>
<evidence type="ECO:0000259" key="2">
    <source>
        <dbReference type="Pfam" id="PF24181"/>
    </source>
</evidence>
<reference evidence="3 4" key="1">
    <citation type="submission" date="2019-05" db="EMBL/GenBank/DDBJ databases">
        <title>Sporisorium graminicola CBS 10092 draft sequencing and annotation.</title>
        <authorList>
            <person name="Solano-Gonzalez S."/>
            <person name="Caddick M.X."/>
            <person name="Darby A."/>
        </authorList>
    </citation>
    <scope>NUCLEOTIDE SEQUENCE [LARGE SCALE GENOMIC DNA]</scope>
    <source>
        <strain evidence="3 4">CBS 10092</strain>
    </source>
</reference>
<dbReference type="KEGG" id="sgra:EX895_001657"/>
<accession>A0A4U7KXS6</accession>
<dbReference type="SUPFAM" id="SSF48371">
    <property type="entry name" value="ARM repeat"/>
    <property type="match status" value="1"/>
</dbReference>
<dbReference type="GO" id="GO:0005737">
    <property type="term" value="C:cytoplasm"/>
    <property type="evidence" value="ECO:0007669"/>
    <property type="project" value="TreeGrafter"/>
</dbReference>
<protein>
    <recommendedName>
        <fullName evidence="2">TTI1 C-terminal TPR domain-containing protein</fullName>
    </recommendedName>
</protein>
<keyword evidence="4" id="KW-1185">Reference proteome</keyword>
<gene>
    <name evidence="3" type="ORF">EX895_001657</name>
</gene>